<accession>X1V4B9</accession>
<organism evidence="1">
    <name type="scientific">marine sediment metagenome</name>
    <dbReference type="NCBI Taxonomy" id="412755"/>
    <lineage>
        <taxon>unclassified sequences</taxon>
        <taxon>metagenomes</taxon>
        <taxon>ecological metagenomes</taxon>
    </lineage>
</organism>
<dbReference type="EMBL" id="BARW01034490">
    <property type="protein sequence ID" value="GAJ06996.1"/>
    <property type="molecule type" value="Genomic_DNA"/>
</dbReference>
<sequence>KGIDTMMPVLQYLSKASKLISTDPSYVFDIAYRIPSNITFRETRKWWREKAAWIQTAADTAEDAIIKVNDTIDDLQELENKLPAFIRDNIPQLITDKINWLDETIDDTLLPAITKIDRTFDEVNAVMEGHRQTAASLVDQLTMPGDVLLGVDKLTAAGKLGQENIIDDVASRKFNRDTEKAEEGDAVIIEEFERITKALEVPAPPPVFLSIEDMPPSKIPGIVLEEFETW</sequence>
<name>X1V4B9_9ZZZZ</name>
<protein>
    <submittedName>
        <fullName evidence="1">Uncharacterized protein</fullName>
    </submittedName>
</protein>
<reference evidence="1" key="1">
    <citation type="journal article" date="2014" name="Front. Microbiol.">
        <title>High frequency of phylogenetically diverse reductive dehalogenase-homologous genes in deep subseafloor sedimentary metagenomes.</title>
        <authorList>
            <person name="Kawai M."/>
            <person name="Futagami T."/>
            <person name="Toyoda A."/>
            <person name="Takaki Y."/>
            <person name="Nishi S."/>
            <person name="Hori S."/>
            <person name="Arai W."/>
            <person name="Tsubouchi T."/>
            <person name="Morono Y."/>
            <person name="Uchiyama I."/>
            <person name="Ito T."/>
            <person name="Fujiyama A."/>
            <person name="Inagaki F."/>
            <person name="Takami H."/>
        </authorList>
    </citation>
    <scope>NUCLEOTIDE SEQUENCE</scope>
    <source>
        <strain evidence="1">Expedition CK06-06</strain>
    </source>
</reference>
<proteinExistence type="predicted"/>
<evidence type="ECO:0000313" key="1">
    <source>
        <dbReference type="EMBL" id="GAJ06996.1"/>
    </source>
</evidence>
<comment type="caution">
    <text evidence="1">The sequence shown here is derived from an EMBL/GenBank/DDBJ whole genome shotgun (WGS) entry which is preliminary data.</text>
</comment>
<gene>
    <name evidence="1" type="ORF">S12H4_54049</name>
</gene>
<feature type="non-terminal residue" evidence="1">
    <location>
        <position position="1"/>
    </location>
</feature>
<feature type="non-terminal residue" evidence="1">
    <location>
        <position position="230"/>
    </location>
</feature>
<dbReference type="AlphaFoldDB" id="X1V4B9"/>